<dbReference type="Proteomes" id="UP000515908">
    <property type="component" value="Chromosome 05"/>
</dbReference>
<keyword evidence="4" id="KW-1185">Reference proteome</keyword>
<feature type="compositionally biased region" description="Low complexity" evidence="2">
    <location>
        <begin position="148"/>
        <end position="172"/>
    </location>
</feature>
<feature type="region of interest" description="Disordered" evidence="2">
    <location>
        <begin position="143"/>
        <end position="172"/>
    </location>
</feature>
<reference evidence="3 4" key="1">
    <citation type="submission" date="2020-08" db="EMBL/GenBank/DDBJ databases">
        <authorList>
            <person name="Newling K."/>
            <person name="Davey J."/>
            <person name="Forrester S."/>
        </authorList>
    </citation>
    <scope>NUCLEOTIDE SEQUENCE [LARGE SCALE GENOMIC DNA]</scope>
    <source>
        <strain evidence="4">Crithidia deanei Carvalho (ATCC PRA-265)</strain>
    </source>
</reference>
<sequence length="222" mass="24808">METEKEKKEVLIQKLSKNLLHVIEKQSNNPPPNNNNNSFERWCQSQQGVLAQLRTSMQGLDHDLVELKQMIKASKEDDIANTNTHYYPDKKKSTLEDDVFSVVEVQYDRRLTALERHQTAMATTLEKLNRLVSVSLQPFQEAVEGARTGNTTSSTTSGGNDKNNFSDSTNNNNNASGYDLHLYQSVLSSGLFDPPLRDHSVGGNSSTTTTYSGVRGMDVLRI</sequence>
<protein>
    <submittedName>
        <fullName evidence="3">Uncharacterized protein</fullName>
    </submittedName>
</protein>
<dbReference type="AlphaFoldDB" id="A0A7G2C7Y6"/>
<evidence type="ECO:0000256" key="1">
    <source>
        <dbReference type="SAM" id="Coils"/>
    </source>
</evidence>
<accession>A0A7G2C7Y6</accession>
<evidence type="ECO:0000313" key="4">
    <source>
        <dbReference type="Proteomes" id="UP000515908"/>
    </source>
</evidence>
<dbReference type="EMBL" id="LR877149">
    <property type="protein sequence ID" value="CAD2215699.1"/>
    <property type="molecule type" value="Genomic_DNA"/>
</dbReference>
<dbReference type="VEuPathDB" id="TriTrypDB:ADEAN_000315400"/>
<keyword evidence="1" id="KW-0175">Coiled coil</keyword>
<gene>
    <name evidence="3" type="ORF">ADEAN_000315400</name>
</gene>
<feature type="coiled-coil region" evidence="1">
    <location>
        <begin position="50"/>
        <end position="77"/>
    </location>
</feature>
<name>A0A7G2C7Y6_9TRYP</name>
<organism evidence="3 4">
    <name type="scientific">Angomonas deanei</name>
    <dbReference type="NCBI Taxonomy" id="59799"/>
    <lineage>
        <taxon>Eukaryota</taxon>
        <taxon>Discoba</taxon>
        <taxon>Euglenozoa</taxon>
        <taxon>Kinetoplastea</taxon>
        <taxon>Metakinetoplastina</taxon>
        <taxon>Trypanosomatida</taxon>
        <taxon>Trypanosomatidae</taxon>
        <taxon>Strigomonadinae</taxon>
        <taxon>Angomonas</taxon>
    </lineage>
</organism>
<evidence type="ECO:0000313" key="3">
    <source>
        <dbReference type="EMBL" id="CAD2215699.1"/>
    </source>
</evidence>
<proteinExistence type="predicted"/>
<evidence type="ECO:0000256" key="2">
    <source>
        <dbReference type="SAM" id="MobiDB-lite"/>
    </source>
</evidence>